<dbReference type="CDD" id="cd05325">
    <property type="entry name" value="carb_red_sniffer_like_SDR_c"/>
    <property type="match status" value="1"/>
</dbReference>
<dbReference type="AlphaFoldDB" id="A0A550BZE6"/>
<dbReference type="InterPro" id="IPR002347">
    <property type="entry name" value="SDR_fam"/>
</dbReference>
<accession>A0A550BZE6</accession>
<evidence type="ECO:0000313" key="5">
    <source>
        <dbReference type="Proteomes" id="UP000320762"/>
    </source>
</evidence>
<proteinExistence type="inferred from homology"/>
<sequence>MASSSTVYLVSGANRGIGLEFINTLARRPNTIVFAGARNPSVAIDLNTLAAKYPDRVHVVQLVSGEKEGNARVIEKIKQTAGRLDVVIANAGICQWMGPLVEAPAETMTEHFNVNVVGTLVLFQAAYSLMKASPTKKFVAIGAGAGSISRGPDFGYVLGPYACSKAAEHFLAKKLQFENEDFVIFPICPGRVVTDMYGNAQANDPLLAKEPGKTPEESVRGLMAVIDNATRENAGGKFMDVSGGINEW</sequence>
<comment type="similarity">
    <text evidence="1">Belongs to the short-chain dehydrogenases/reductases (SDR) family.</text>
</comment>
<dbReference type="Gene3D" id="3.40.50.720">
    <property type="entry name" value="NAD(P)-binding Rossmann-like Domain"/>
    <property type="match status" value="1"/>
</dbReference>
<evidence type="ECO:0000256" key="2">
    <source>
        <dbReference type="ARBA" id="ARBA00022857"/>
    </source>
</evidence>
<dbReference type="PRINTS" id="PR00081">
    <property type="entry name" value="GDHRDH"/>
</dbReference>
<dbReference type="PANTHER" id="PTHR43544:SF7">
    <property type="entry name" value="NADB-LER2"/>
    <property type="match status" value="1"/>
</dbReference>
<organism evidence="4 5">
    <name type="scientific">Schizophyllum amplum</name>
    <dbReference type="NCBI Taxonomy" id="97359"/>
    <lineage>
        <taxon>Eukaryota</taxon>
        <taxon>Fungi</taxon>
        <taxon>Dikarya</taxon>
        <taxon>Basidiomycota</taxon>
        <taxon>Agaricomycotina</taxon>
        <taxon>Agaricomycetes</taxon>
        <taxon>Agaricomycetidae</taxon>
        <taxon>Agaricales</taxon>
        <taxon>Schizophyllaceae</taxon>
        <taxon>Schizophyllum</taxon>
    </lineage>
</organism>
<dbReference type="EMBL" id="VDMD01000041">
    <property type="protein sequence ID" value="TRM57904.1"/>
    <property type="molecule type" value="Genomic_DNA"/>
</dbReference>
<dbReference type="GO" id="GO:0016491">
    <property type="term" value="F:oxidoreductase activity"/>
    <property type="evidence" value="ECO:0007669"/>
    <property type="project" value="UniProtKB-KW"/>
</dbReference>
<evidence type="ECO:0000313" key="4">
    <source>
        <dbReference type="EMBL" id="TRM57904.1"/>
    </source>
</evidence>
<dbReference type="OrthoDB" id="9876299at2759"/>
<dbReference type="InterPro" id="IPR051468">
    <property type="entry name" value="Fungal_SecMetab_SDRs"/>
</dbReference>
<dbReference type="SUPFAM" id="SSF51735">
    <property type="entry name" value="NAD(P)-binding Rossmann-fold domains"/>
    <property type="match status" value="1"/>
</dbReference>
<dbReference type="Proteomes" id="UP000320762">
    <property type="component" value="Unassembled WGS sequence"/>
</dbReference>
<dbReference type="InterPro" id="IPR036291">
    <property type="entry name" value="NAD(P)-bd_dom_sf"/>
</dbReference>
<keyword evidence="2" id="KW-0521">NADP</keyword>
<dbReference type="PANTHER" id="PTHR43544">
    <property type="entry name" value="SHORT-CHAIN DEHYDROGENASE/REDUCTASE"/>
    <property type="match status" value="1"/>
</dbReference>
<evidence type="ECO:0000256" key="3">
    <source>
        <dbReference type="ARBA" id="ARBA00023002"/>
    </source>
</evidence>
<evidence type="ECO:0000256" key="1">
    <source>
        <dbReference type="ARBA" id="ARBA00006484"/>
    </source>
</evidence>
<protein>
    <recommendedName>
        <fullName evidence="6">NAD(P)-binding protein</fullName>
    </recommendedName>
</protein>
<comment type="caution">
    <text evidence="4">The sequence shown here is derived from an EMBL/GenBank/DDBJ whole genome shotgun (WGS) entry which is preliminary data.</text>
</comment>
<dbReference type="Pfam" id="PF00106">
    <property type="entry name" value="adh_short"/>
    <property type="match status" value="1"/>
</dbReference>
<name>A0A550BZE6_9AGAR</name>
<keyword evidence="5" id="KW-1185">Reference proteome</keyword>
<dbReference type="GO" id="GO:0005737">
    <property type="term" value="C:cytoplasm"/>
    <property type="evidence" value="ECO:0007669"/>
    <property type="project" value="TreeGrafter"/>
</dbReference>
<reference evidence="4 5" key="1">
    <citation type="journal article" date="2019" name="New Phytol.">
        <title>Comparative genomics reveals unique wood-decay strategies and fruiting body development in the Schizophyllaceae.</title>
        <authorList>
            <person name="Almasi E."/>
            <person name="Sahu N."/>
            <person name="Krizsan K."/>
            <person name="Balint B."/>
            <person name="Kovacs G.M."/>
            <person name="Kiss B."/>
            <person name="Cseklye J."/>
            <person name="Drula E."/>
            <person name="Henrissat B."/>
            <person name="Nagy I."/>
            <person name="Chovatia M."/>
            <person name="Adam C."/>
            <person name="LaButti K."/>
            <person name="Lipzen A."/>
            <person name="Riley R."/>
            <person name="Grigoriev I.V."/>
            <person name="Nagy L.G."/>
        </authorList>
    </citation>
    <scope>NUCLEOTIDE SEQUENCE [LARGE SCALE GENOMIC DNA]</scope>
    <source>
        <strain evidence="4 5">NL-1724</strain>
    </source>
</reference>
<evidence type="ECO:0008006" key="6">
    <source>
        <dbReference type="Google" id="ProtNLM"/>
    </source>
</evidence>
<keyword evidence="3" id="KW-0560">Oxidoreductase</keyword>
<gene>
    <name evidence="4" type="ORF">BD626DRAFT_438812</name>
</gene>